<keyword evidence="2" id="KW-1185">Reference proteome</keyword>
<dbReference type="SUPFAM" id="SSF54001">
    <property type="entry name" value="Cysteine proteinases"/>
    <property type="match status" value="1"/>
</dbReference>
<dbReference type="AlphaFoldDB" id="A0AAW9RV35"/>
<evidence type="ECO:0000313" key="1">
    <source>
        <dbReference type="EMBL" id="MEJ8574163.1"/>
    </source>
</evidence>
<accession>A0AAW9RV35</accession>
<evidence type="ECO:0000313" key="2">
    <source>
        <dbReference type="Proteomes" id="UP001378188"/>
    </source>
</evidence>
<sequence length="758" mass="83360">MKSNLVPINVFGIAMSIPDEFIKGSHVRRDWVDLRDQSYSPSLSVLSDVMSLDPRLMVDIPSSNLKQPIFGVRDQKATQRCVGYALAALIDIQRSLQWLRSFGGKAPTAAEVDRIRLDIASADMLYRMAFFHDHYPDLSTIQGIEGIRSLRSAIKGFYHHGACLDWPKDTRPSEKGRWQSTSFLPTSPDDEGLFPNVDQAKDARRIGLGAYFRLASVLNHYHAALNDAQAVLCTANIHDGWTRATPDNRGIIAWPPQLGRTGSHAVVLTGYDETGFHVLNSWGAAWGGYKGQAGIGLWDYGDWAQNVIDAWVLRLGVSAPKAFGFLQGERGVKGLSGPVQAGSTPCYELVGHYMHLDDGFHVSSGSYPSFPSSWKRTRNYLLTGVRPGTDPPDPGDTRYRGLLLWIPGSLEGIKATFTQAVARKNRIKGHGLYPYTVFWCNSFVEKSLEVFNIIFESCKSQAGVEAEHLNSLIEERVQGVGRAFWREMEMSAQRAVHGTTDGPSEVHAEAELETVELGYVADLLRGVMELKAELGCEVHLVAEGTGALVVHEMLAAIRRDADRDGASRQYFCNHDPTTLFDSLHLVHPAIGWARAQVFLVPLVQRINETAAPLPHPGDTAPGVEPVSEVKADRPARIYVPSEELEAQLCFGAYGKSLLHLAASAFEDRLPGPGSTPELPTWVPQDFLGMAGMDRKRSLHSALYRLNRLASQKRPGDRVTQTELISDQAIQESIFAAIASMRDPACQTFGGGKVGQDHG</sequence>
<dbReference type="Proteomes" id="UP001378188">
    <property type="component" value="Unassembled WGS sequence"/>
</dbReference>
<organism evidence="1 2">
    <name type="scientific">Microbaculum marinum</name>
    <dbReference type="NCBI Taxonomy" id="1764581"/>
    <lineage>
        <taxon>Bacteria</taxon>
        <taxon>Pseudomonadati</taxon>
        <taxon>Pseudomonadota</taxon>
        <taxon>Alphaproteobacteria</taxon>
        <taxon>Hyphomicrobiales</taxon>
        <taxon>Tepidamorphaceae</taxon>
        <taxon>Microbaculum</taxon>
    </lineage>
</organism>
<protein>
    <submittedName>
        <fullName evidence="1">C1 family peptidase</fullName>
    </submittedName>
</protein>
<dbReference type="Gene3D" id="3.90.70.10">
    <property type="entry name" value="Cysteine proteinases"/>
    <property type="match status" value="1"/>
</dbReference>
<proteinExistence type="predicted"/>
<comment type="caution">
    <text evidence="1">The sequence shown here is derived from an EMBL/GenBank/DDBJ whole genome shotgun (WGS) entry which is preliminary data.</text>
</comment>
<dbReference type="RefSeq" id="WP_340331864.1">
    <property type="nucleotide sequence ID" value="NZ_JAZHOF010000010.1"/>
</dbReference>
<dbReference type="EMBL" id="JAZHOF010000010">
    <property type="protein sequence ID" value="MEJ8574163.1"/>
    <property type="molecule type" value="Genomic_DNA"/>
</dbReference>
<dbReference type="InterPro" id="IPR038765">
    <property type="entry name" value="Papain-like_cys_pep_sf"/>
</dbReference>
<reference evidence="1 2" key="1">
    <citation type="submission" date="2024-02" db="EMBL/GenBank/DDBJ databases">
        <title>Genome analysis and characterization of Microbaculum marinisediminis sp. nov., isolated from marine sediment.</title>
        <authorList>
            <person name="Du Z.-J."/>
            <person name="Ye Y.-Q."/>
            <person name="Zhang Z.-R."/>
            <person name="Yuan S.-M."/>
            <person name="Zhang X.-Y."/>
        </authorList>
    </citation>
    <scope>NUCLEOTIDE SEQUENCE [LARGE SCALE GENOMIC DNA]</scope>
    <source>
        <strain evidence="1 2">SDUM1044001</strain>
    </source>
</reference>
<dbReference type="CDD" id="cd02619">
    <property type="entry name" value="Peptidase_C1"/>
    <property type="match status" value="1"/>
</dbReference>
<name>A0AAW9RV35_9HYPH</name>
<gene>
    <name evidence="1" type="ORF">V3328_21955</name>
</gene>